<dbReference type="OrthoDB" id="9792692at2"/>
<evidence type="ECO:0000256" key="4">
    <source>
        <dbReference type="ARBA" id="ARBA00022857"/>
    </source>
</evidence>
<feature type="binding site" evidence="8">
    <location>
        <position position="444"/>
    </location>
    <ligand>
        <name>NADP(+)</name>
        <dbReference type="ChEBI" id="CHEBI:58349"/>
    </ligand>
</feature>
<evidence type="ECO:0000259" key="10">
    <source>
        <dbReference type="Pfam" id="PF08501"/>
    </source>
</evidence>
<dbReference type="InterPro" id="IPR013785">
    <property type="entry name" value="Aldolase_TIM"/>
</dbReference>
<feature type="binding site" evidence="8">
    <location>
        <position position="326"/>
    </location>
    <ligand>
        <name>shikimate</name>
        <dbReference type="ChEBI" id="CHEBI:36208"/>
    </ligand>
</feature>
<dbReference type="Pfam" id="PF01487">
    <property type="entry name" value="DHquinase_I"/>
    <property type="match status" value="1"/>
</dbReference>
<dbReference type="GO" id="GO:0009423">
    <property type="term" value="P:chorismate biosynthetic process"/>
    <property type="evidence" value="ECO:0007669"/>
    <property type="project" value="UniProtKB-UniRule"/>
</dbReference>
<dbReference type="Gene3D" id="3.40.50.10860">
    <property type="entry name" value="Leucine Dehydrogenase, chain A, domain 1"/>
    <property type="match status" value="1"/>
</dbReference>
<feature type="binding site" evidence="8">
    <location>
        <position position="285"/>
    </location>
    <ligand>
        <name>shikimate</name>
        <dbReference type="ChEBI" id="CHEBI:36208"/>
    </ligand>
</feature>
<dbReference type="Gene3D" id="3.20.20.70">
    <property type="entry name" value="Aldolase class I"/>
    <property type="match status" value="1"/>
</dbReference>
<dbReference type="GO" id="GO:0005829">
    <property type="term" value="C:cytosol"/>
    <property type="evidence" value="ECO:0007669"/>
    <property type="project" value="TreeGrafter"/>
</dbReference>
<dbReference type="Proteomes" id="UP000214646">
    <property type="component" value="Unassembled WGS sequence"/>
</dbReference>
<evidence type="ECO:0000259" key="11">
    <source>
        <dbReference type="Pfam" id="PF18317"/>
    </source>
</evidence>
<dbReference type="CDD" id="cd00502">
    <property type="entry name" value="DHQase_I"/>
    <property type="match status" value="1"/>
</dbReference>
<dbReference type="InterPro" id="IPR046346">
    <property type="entry name" value="Aminoacid_DH-like_N_sf"/>
</dbReference>
<comment type="subunit">
    <text evidence="8">Homodimer.</text>
</comment>
<dbReference type="InterPro" id="IPR013708">
    <property type="entry name" value="Shikimate_DH-bd_N"/>
</dbReference>
<dbReference type="InterPro" id="IPR006151">
    <property type="entry name" value="Shikm_DH/Glu-tRNA_Rdtase"/>
</dbReference>
<feature type="binding site" evidence="8">
    <location>
        <begin position="358"/>
        <end position="362"/>
    </location>
    <ligand>
        <name>NADP(+)</name>
        <dbReference type="ChEBI" id="CHEBI:58349"/>
    </ligand>
</feature>
<evidence type="ECO:0000256" key="7">
    <source>
        <dbReference type="ARBA" id="ARBA00049442"/>
    </source>
</evidence>
<feature type="binding site" evidence="8">
    <location>
        <position position="474"/>
    </location>
    <ligand>
        <name>shikimate</name>
        <dbReference type="ChEBI" id="CHEBI:36208"/>
    </ligand>
</feature>
<evidence type="ECO:0000256" key="2">
    <source>
        <dbReference type="ARBA" id="ARBA00012962"/>
    </source>
</evidence>
<dbReference type="GO" id="GO:0008652">
    <property type="term" value="P:amino acid biosynthetic process"/>
    <property type="evidence" value="ECO:0007669"/>
    <property type="project" value="UniProtKB-KW"/>
</dbReference>
<keyword evidence="6 8" id="KW-0057">Aromatic amino acid biosynthesis</keyword>
<accession>A0A225E3Z8</accession>
<dbReference type="InterPro" id="IPR041121">
    <property type="entry name" value="SDH_C"/>
</dbReference>
<dbReference type="UniPathway" id="UPA00053">
    <property type="reaction ID" value="UER00087"/>
</dbReference>
<dbReference type="InterPro" id="IPR022893">
    <property type="entry name" value="Shikimate_DH_fam"/>
</dbReference>
<evidence type="ECO:0000313" key="12">
    <source>
        <dbReference type="EMBL" id="OWK43405.1"/>
    </source>
</evidence>
<organism evidence="12 13">
    <name type="scientific">Fimbriiglobus ruber</name>
    <dbReference type="NCBI Taxonomy" id="1908690"/>
    <lineage>
        <taxon>Bacteria</taxon>
        <taxon>Pseudomonadati</taxon>
        <taxon>Planctomycetota</taxon>
        <taxon>Planctomycetia</taxon>
        <taxon>Gemmatales</taxon>
        <taxon>Gemmataceae</taxon>
        <taxon>Fimbriiglobus</taxon>
    </lineage>
</organism>
<feature type="binding site" evidence="8">
    <location>
        <position position="467"/>
    </location>
    <ligand>
        <name>NADP(+)</name>
        <dbReference type="ChEBI" id="CHEBI:58349"/>
    </ligand>
</feature>
<dbReference type="GO" id="GO:0004764">
    <property type="term" value="F:shikimate 3-dehydrogenase (NADP+) activity"/>
    <property type="evidence" value="ECO:0007669"/>
    <property type="project" value="UniProtKB-UniRule"/>
</dbReference>
<feature type="domain" description="Shikimate dehydrogenase substrate binding N-terminal" evidence="10">
    <location>
        <begin position="230"/>
        <end position="312"/>
    </location>
</feature>
<evidence type="ECO:0000259" key="9">
    <source>
        <dbReference type="Pfam" id="PF01488"/>
    </source>
</evidence>
<dbReference type="GO" id="GO:0050661">
    <property type="term" value="F:NADP binding"/>
    <property type="evidence" value="ECO:0007669"/>
    <property type="project" value="InterPro"/>
</dbReference>
<keyword evidence="13" id="KW-1185">Reference proteome</keyword>
<dbReference type="SUPFAM" id="SSF53223">
    <property type="entry name" value="Aminoacid dehydrogenase-like, N-terminal domain"/>
    <property type="match status" value="1"/>
</dbReference>
<dbReference type="CDD" id="cd01065">
    <property type="entry name" value="NAD_bind_Shikimate_DH"/>
    <property type="match status" value="1"/>
</dbReference>
<evidence type="ECO:0000256" key="3">
    <source>
        <dbReference type="ARBA" id="ARBA00022605"/>
    </source>
</evidence>
<dbReference type="GO" id="GO:0009073">
    <property type="term" value="P:aromatic amino acid family biosynthetic process"/>
    <property type="evidence" value="ECO:0007669"/>
    <property type="project" value="UniProtKB-KW"/>
</dbReference>
<feature type="binding site" evidence="8">
    <location>
        <position position="446"/>
    </location>
    <ligand>
        <name>shikimate</name>
        <dbReference type="ChEBI" id="CHEBI:36208"/>
    </ligand>
</feature>
<feature type="binding site" evidence="8">
    <location>
        <position position="310"/>
    </location>
    <ligand>
        <name>shikimate</name>
        <dbReference type="ChEBI" id="CHEBI:36208"/>
    </ligand>
</feature>
<comment type="function">
    <text evidence="8">Involved in the biosynthesis of the chorismate, which leads to the biosynthesis of aromatic amino acids. Catalyzes the reversible NADPH linked reduction of 3-dehydroshikimate (DHSA) to yield shikimate (SA).</text>
</comment>
<dbReference type="Pfam" id="PF18317">
    <property type="entry name" value="SDH_C"/>
    <property type="match status" value="1"/>
</dbReference>
<dbReference type="PANTHER" id="PTHR21089">
    <property type="entry name" value="SHIKIMATE DEHYDROGENASE"/>
    <property type="match status" value="1"/>
</dbReference>
<dbReference type="SUPFAM" id="SSF51735">
    <property type="entry name" value="NAD(P)-binding Rossmann-fold domains"/>
    <property type="match status" value="1"/>
</dbReference>
<dbReference type="Pfam" id="PF08501">
    <property type="entry name" value="Shikimate_dh_N"/>
    <property type="match status" value="1"/>
</dbReference>
<comment type="similarity">
    <text evidence="8">Belongs to the shikimate dehydrogenase family.</text>
</comment>
<dbReference type="PANTHER" id="PTHR21089:SF1">
    <property type="entry name" value="BIFUNCTIONAL 3-DEHYDROQUINATE DEHYDRATASE_SHIKIMATE DEHYDROGENASE, CHLOROPLASTIC"/>
    <property type="match status" value="1"/>
</dbReference>
<gene>
    <name evidence="8" type="primary">aroE</name>
    <name evidence="12" type="ORF">FRUB_03004</name>
</gene>
<dbReference type="HAMAP" id="MF_00222">
    <property type="entry name" value="Shikimate_DH_AroE"/>
    <property type="match status" value="1"/>
</dbReference>
<dbReference type="GO" id="GO:0003855">
    <property type="term" value="F:3-dehydroquinate dehydratase activity"/>
    <property type="evidence" value="ECO:0007669"/>
    <property type="project" value="InterPro"/>
</dbReference>
<dbReference type="NCBIfam" id="TIGR00507">
    <property type="entry name" value="aroE"/>
    <property type="match status" value="1"/>
</dbReference>
<protein>
    <recommendedName>
        <fullName evidence="2 8">Shikimate dehydrogenase (NADP(+))</fullName>
        <shortName evidence="8">SDH</shortName>
        <ecNumber evidence="2 8">1.1.1.25</ecNumber>
    </recommendedName>
</protein>
<keyword evidence="5 8" id="KW-0560">Oxidoreductase</keyword>
<comment type="caution">
    <text evidence="12">The sequence shown here is derived from an EMBL/GenBank/DDBJ whole genome shotgun (WGS) entry which is preliminary data.</text>
</comment>
<dbReference type="RefSeq" id="WP_088254248.1">
    <property type="nucleotide sequence ID" value="NZ_NIDE01000004.1"/>
</dbReference>
<evidence type="ECO:0000256" key="1">
    <source>
        <dbReference type="ARBA" id="ARBA00004871"/>
    </source>
</evidence>
<dbReference type="InterPro" id="IPR001381">
    <property type="entry name" value="DHquinase_I"/>
</dbReference>
<evidence type="ECO:0000256" key="5">
    <source>
        <dbReference type="ARBA" id="ARBA00023002"/>
    </source>
</evidence>
<dbReference type="Pfam" id="PF01488">
    <property type="entry name" value="Shikimate_DH"/>
    <property type="match status" value="1"/>
</dbReference>
<keyword evidence="3 8" id="KW-0028">Amino-acid biosynthesis</keyword>
<comment type="pathway">
    <text evidence="1 8">Metabolic intermediate biosynthesis; chorismate biosynthesis; chorismate from D-erythrose 4-phosphate and phosphoenolpyruvate: step 4/7.</text>
</comment>
<comment type="caution">
    <text evidence="8">Lacks conserved residue(s) required for the propagation of feature annotation.</text>
</comment>
<dbReference type="SUPFAM" id="SSF51569">
    <property type="entry name" value="Aldolase"/>
    <property type="match status" value="1"/>
</dbReference>
<evidence type="ECO:0000313" key="13">
    <source>
        <dbReference type="Proteomes" id="UP000214646"/>
    </source>
</evidence>
<dbReference type="AlphaFoldDB" id="A0A225E3Z8"/>
<dbReference type="EC" id="1.1.1.25" evidence="2 8"/>
<dbReference type="EMBL" id="NIDE01000004">
    <property type="protein sequence ID" value="OWK43405.1"/>
    <property type="molecule type" value="Genomic_DNA"/>
</dbReference>
<dbReference type="Gene3D" id="3.40.50.720">
    <property type="entry name" value="NAD(P)-binding Rossmann-like Domain"/>
    <property type="match status" value="1"/>
</dbReference>
<dbReference type="InterPro" id="IPR011342">
    <property type="entry name" value="Shikimate_DH"/>
</dbReference>
<keyword evidence="4 8" id="KW-0521">NADP</keyword>
<name>A0A225E3Z8_9BACT</name>
<feature type="domain" description="Quinate/shikimate 5-dehydrogenase/glutamyl-tRNA reductase" evidence="9">
    <location>
        <begin position="348"/>
        <end position="397"/>
    </location>
</feature>
<evidence type="ECO:0000256" key="6">
    <source>
        <dbReference type="ARBA" id="ARBA00023141"/>
    </source>
</evidence>
<feature type="domain" description="SDH C-terminal" evidence="11">
    <location>
        <begin position="467"/>
        <end position="497"/>
    </location>
</feature>
<dbReference type="GO" id="GO:0019632">
    <property type="term" value="P:shikimate metabolic process"/>
    <property type="evidence" value="ECO:0007669"/>
    <property type="project" value="InterPro"/>
</dbReference>
<feature type="active site" description="Proton acceptor" evidence="8">
    <location>
        <position position="289"/>
    </location>
</feature>
<reference evidence="13" key="1">
    <citation type="submission" date="2017-06" db="EMBL/GenBank/DDBJ databases">
        <title>Genome analysis of Fimbriiglobus ruber SP5, the first member of the order Planctomycetales with confirmed chitinolytic capability.</title>
        <authorList>
            <person name="Ravin N.V."/>
            <person name="Rakitin A.L."/>
            <person name="Ivanova A.A."/>
            <person name="Beletsky A.V."/>
            <person name="Kulichevskaya I.S."/>
            <person name="Mardanov A.V."/>
            <person name="Dedysh S.N."/>
        </authorList>
    </citation>
    <scope>NUCLEOTIDE SEQUENCE [LARGE SCALE GENOMIC DNA]</scope>
    <source>
        <strain evidence="13">SP5</strain>
    </source>
</reference>
<proteinExistence type="inferred from homology"/>
<sequence>MSVAPDRVCVVVGRTRHKMVQAEIQEAFKRGAAFIELRLDFLARAVDFKRLAPLKQCAWLASIRRPQDGGRWPGKEDDRQMILRQAIISGAFEWIDLETDVANTIRRYGTVKRIISYHNMTETPADLDQIYERMLAQDADVIKIAVMAQHPRDNERVLELQRRATKPTIAFCMGEIGFPTRFLSLKYGAPWIYAAFNKERGVAPGLPAVEDFKTTYPVRSINADTKVFGLLGDPVSHSFGPVLHNHTLGRLKQNAIYLPFRVPKGQLEEAVKAFERVPVSGYSVTIPHKEAAAALAKEAEPNVQLCGAANTLIRRDDGTFFAANTDFTASFESIVEHLKARAEGGIVDFNSVFVLVLGAGGAARAVAHGLHKAGAHVTIAARTQERAAKLAAEIECKVVDWHARHNVLPCEVLVNCTPVGMHPNTDESPIHVSFLRPGLTVFDTVYTPENTKLINEARSRGCDLITGVDMFVRQAAEQVKLFTGQTPNVDKMREILRKAMSPLTRALDDETDDADAAADE</sequence>
<dbReference type="InterPro" id="IPR036291">
    <property type="entry name" value="NAD(P)-bd_dom_sf"/>
</dbReference>
<evidence type="ECO:0000256" key="8">
    <source>
        <dbReference type="HAMAP-Rule" id="MF_00222"/>
    </source>
</evidence>
<comment type="catalytic activity">
    <reaction evidence="7 8">
        <text>shikimate + NADP(+) = 3-dehydroshikimate + NADPH + H(+)</text>
        <dbReference type="Rhea" id="RHEA:17737"/>
        <dbReference type="ChEBI" id="CHEBI:15378"/>
        <dbReference type="ChEBI" id="CHEBI:16630"/>
        <dbReference type="ChEBI" id="CHEBI:36208"/>
        <dbReference type="ChEBI" id="CHEBI:57783"/>
        <dbReference type="ChEBI" id="CHEBI:58349"/>
        <dbReference type="EC" id="1.1.1.25"/>
    </reaction>
</comment>